<sequence length="193" mass="22340">MAESAPITTARCHLLEMPPELRNRIYRFALVQHSQIFVCDDGYDGLKTPALLRVCRQIRAEARSIYYIENKFSIEVPDPDPAVALHFHQQAEGLWSNYEVGNNFAEGFEYELRFWNCWSWKNSGWSSTTRIRSPCSQTAAIGPRTIPLSGATVRMFELVIEMQRCRWSTVSAALEVFKEALEDQAGDRWWWDD</sequence>
<dbReference type="AlphaFoldDB" id="A0A9Q8UU25"/>
<dbReference type="RefSeq" id="XP_047766743.1">
    <property type="nucleotide sequence ID" value="XM_047908607.1"/>
</dbReference>
<dbReference type="Proteomes" id="UP000756132">
    <property type="component" value="Chromosome 9"/>
</dbReference>
<protein>
    <recommendedName>
        <fullName evidence="1">2EXR domain-containing protein</fullName>
    </recommendedName>
</protein>
<dbReference type="PANTHER" id="PTHR42085:SF2">
    <property type="entry name" value="F-BOX DOMAIN-CONTAINING PROTEIN"/>
    <property type="match status" value="1"/>
</dbReference>
<reference evidence="2" key="1">
    <citation type="submission" date="2021-12" db="EMBL/GenBank/DDBJ databases">
        <authorList>
            <person name="Zaccaron A."/>
            <person name="Stergiopoulos I."/>
        </authorList>
    </citation>
    <scope>NUCLEOTIDE SEQUENCE</scope>
    <source>
        <strain evidence="2">Race5_Kim</strain>
    </source>
</reference>
<reference evidence="2" key="2">
    <citation type="journal article" date="2022" name="Microb. Genom.">
        <title>A chromosome-scale genome assembly of the tomato pathogen Cladosporium fulvum reveals a compartmentalized genome architecture and the presence of a dispensable chromosome.</title>
        <authorList>
            <person name="Zaccaron A.Z."/>
            <person name="Chen L.H."/>
            <person name="Samaras A."/>
            <person name="Stergiopoulos I."/>
        </authorList>
    </citation>
    <scope>NUCLEOTIDE SEQUENCE</scope>
    <source>
        <strain evidence="2">Race5_Kim</strain>
    </source>
</reference>
<dbReference type="GeneID" id="71989337"/>
<feature type="domain" description="2EXR" evidence="1">
    <location>
        <begin position="16"/>
        <end position="70"/>
    </location>
</feature>
<dbReference type="EMBL" id="CP090171">
    <property type="protein sequence ID" value="UJO22377.1"/>
    <property type="molecule type" value="Genomic_DNA"/>
</dbReference>
<dbReference type="PANTHER" id="PTHR42085">
    <property type="entry name" value="F-BOX DOMAIN-CONTAINING PROTEIN"/>
    <property type="match status" value="1"/>
</dbReference>
<proteinExistence type="predicted"/>
<dbReference type="KEGG" id="ffu:CLAFUR5_09459"/>
<dbReference type="InterPro" id="IPR045518">
    <property type="entry name" value="2EXR"/>
</dbReference>
<evidence type="ECO:0000313" key="2">
    <source>
        <dbReference type="EMBL" id="UJO22377.1"/>
    </source>
</evidence>
<evidence type="ECO:0000259" key="1">
    <source>
        <dbReference type="Pfam" id="PF20150"/>
    </source>
</evidence>
<gene>
    <name evidence="2" type="ORF">CLAFUR5_09459</name>
</gene>
<evidence type="ECO:0000313" key="3">
    <source>
        <dbReference type="Proteomes" id="UP000756132"/>
    </source>
</evidence>
<keyword evidence="3" id="KW-1185">Reference proteome</keyword>
<dbReference type="OrthoDB" id="62952at2759"/>
<organism evidence="2 3">
    <name type="scientific">Passalora fulva</name>
    <name type="common">Tomato leaf mold</name>
    <name type="synonym">Cladosporium fulvum</name>
    <dbReference type="NCBI Taxonomy" id="5499"/>
    <lineage>
        <taxon>Eukaryota</taxon>
        <taxon>Fungi</taxon>
        <taxon>Dikarya</taxon>
        <taxon>Ascomycota</taxon>
        <taxon>Pezizomycotina</taxon>
        <taxon>Dothideomycetes</taxon>
        <taxon>Dothideomycetidae</taxon>
        <taxon>Mycosphaerellales</taxon>
        <taxon>Mycosphaerellaceae</taxon>
        <taxon>Fulvia</taxon>
    </lineage>
</organism>
<dbReference type="InterPro" id="IPR038883">
    <property type="entry name" value="AN11006-like"/>
</dbReference>
<name>A0A9Q8UU25_PASFU</name>
<dbReference type="Pfam" id="PF20150">
    <property type="entry name" value="2EXR"/>
    <property type="match status" value="1"/>
</dbReference>
<accession>A0A9Q8UU25</accession>